<dbReference type="PANTHER" id="PTHR37540:SF9">
    <property type="entry name" value="ZN(2)-C6 FUNGAL-TYPE DOMAIN-CONTAINING PROTEIN"/>
    <property type="match status" value="1"/>
</dbReference>
<protein>
    <submittedName>
        <fullName evidence="1">Uncharacterized protein</fullName>
    </submittedName>
</protein>
<dbReference type="InterPro" id="IPR021858">
    <property type="entry name" value="Fun_TF"/>
</dbReference>
<gene>
    <name evidence="1" type="ORF">PSALAMII_LOCUS7212</name>
</gene>
<dbReference type="AlphaFoldDB" id="A0A9W4NQG9"/>
<organism evidence="1 2">
    <name type="scientific">Penicillium salamii</name>
    <dbReference type="NCBI Taxonomy" id="1612424"/>
    <lineage>
        <taxon>Eukaryota</taxon>
        <taxon>Fungi</taxon>
        <taxon>Dikarya</taxon>
        <taxon>Ascomycota</taxon>
        <taxon>Pezizomycotina</taxon>
        <taxon>Eurotiomycetes</taxon>
        <taxon>Eurotiomycetidae</taxon>
        <taxon>Eurotiales</taxon>
        <taxon>Aspergillaceae</taxon>
        <taxon>Penicillium</taxon>
    </lineage>
</organism>
<dbReference type="EMBL" id="CAJVPD010000249">
    <property type="protein sequence ID" value="CAG8396439.1"/>
    <property type="molecule type" value="Genomic_DNA"/>
</dbReference>
<sequence>MALMHRWFFDISDTLFPPQFCVKFNIIQSIWVNCILADEAYFHSTLAISASYVNFFQRRPAISSTTLHHICKAYALVNVKLSGEFCVSDSAIAAVVSLAIYQQIHHQPATGLVHLQGLCRMIELRGGIAKLMQQNRPLALKPLR</sequence>
<evidence type="ECO:0000313" key="1">
    <source>
        <dbReference type="EMBL" id="CAG8396439.1"/>
    </source>
</evidence>
<dbReference type="Pfam" id="PF11951">
    <property type="entry name" value="Fungal_trans_2"/>
    <property type="match status" value="1"/>
</dbReference>
<dbReference type="PANTHER" id="PTHR37540">
    <property type="entry name" value="TRANSCRIPTION FACTOR (ACR-2), PUTATIVE-RELATED-RELATED"/>
    <property type="match status" value="1"/>
</dbReference>
<evidence type="ECO:0000313" key="2">
    <source>
        <dbReference type="Proteomes" id="UP001152592"/>
    </source>
</evidence>
<accession>A0A9W4NQG9</accession>
<reference evidence="1" key="1">
    <citation type="submission" date="2021-07" db="EMBL/GenBank/DDBJ databases">
        <authorList>
            <person name="Branca A.L. A."/>
        </authorList>
    </citation>
    <scope>NUCLEOTIDE SEQUENCE</scope>
</reference>
<dbReference type="OrthoDB" id="545169at2759"/>
<name>A0A9W4NQG9_9EURO</name>
<comment type="caution">
    <text evidence="1">The sequence shown here is derived from an EMBL/GenBank/DDBJ whole genome shotgun (WGS) entry which is preliminary data.</text>
</comment>
<proteinExistence type="predicted"/>
<dbReference type="Proteomes" id="UP001152592">
    <property type="component" value="Unassembled WGS sequence"/>
</dbReference>